<reference evidence="2 3" key="1">
    <citation type="journal article" date="2019" name="Emerg. Microbes Infect.">
        <title>Comprehensive subspecies identification of 175 nontuberculous mycobacteria species based on 7547 genomic profiles.</title>
        <authorList>
            <person name="Matsumoto Y."/>
            <person name="Kinjo T."/>
            <person name="Motooka D."/>
            <person name="Nabeya D."/>
            <person name="Jung N."/>
            <person name="Uechi K."/>
            <person name="Horii T."/>
            <person name="Iida T."/>
            <person name="Fujita J."/>
            <person name="Nakamura S."/>
        </authorList>
    </citation>
    <scope>NUCLEOTIDE SEQUENCE [LARGE SCALE GENOMIC DNA]</scope>
    <source>
        <strain evidence="2 3">JCM 14738</strain>
    </source>
</reference>
<gene>
    <name evidence="2" type="ORF">MCNS_29550</name>
</gene>
<organism evidence="2 3">
    <name type="scientific">Mycobacterium conspicuum</name>
    <dbReference type="NCBI Taxonomy" id="44010"/>
    <lineage>
        <taxon>Bacteria</taxon>
        <taxon>Bacillati</taxon>
        <taxon>Actinomycetota</taxon>
        <taxon>Actinomycetes</taxon>
        <taxon>Mycobacteriales</taxon>
        <taxon>Mycobacteriaceae</taxon>
        <taxon>Mycobacterium</taxon>
    </lineage>
</organism>
<dbReference type="Proteomes" id="UP000467385">
    <property type="component" value="Chromosome"/>
</dbReference>
<proteinExistence type="predicted"/>
<evidence type="ECO:0000313" key="2">
    <source>
        <dbReference type="EMBL" id="BBZ39892.1"/>
    </source>
</evidence>
<evidence type="ECO:0000313" key="3">
    <source>
        <dbReference type="Proteomes" id="UP000467385"/>
    </source>
</evidence>
<feature type="region of interest" description="Disordered" evidence="1">
    <location>
        <begin position="59"/>
        <end position="106"/>
    </location>
</feature>
<accession>A0A7I7YFK9</accession>
<dbReference type="EMBL" id="AP022613">
    <property type="protein sequence ID" value="BBZ39892.1"/>
    <property type="molecule type" value="Genomic_DNA"/>
</dbReference>
<feature type="compositionally biased region" description="Low complexity" evidence="1">
    <location>
        <begin position="14"/>
        <end position="39"/>
    </location>
</feature>
<feature type="compositionally biased region" description="Polar residues" evidence="1">
    <location>
        <begin position="92"/>
        <end position="106"/>
    </location>
</feature>
<keyword evidence="3" id="KW-1185">Reference proteome</keyword>
<evidence type="ECO:0000256" key="1">
    <source>
        <dbReference type="SAM" id="MobiDB-lite"/>
    </source>
</evidence>
<name>A0A7I7YFK9_9MYCO</name>
<feature type="region of interest" description="Disordered" evidence="1">
    <location>
        <begin position="1"/>
        <end position="40"/>
    </location>
</feature>
<dbReference type="AlphaFoldDB" id="A0A7I7YFK9"/>
<protein>
    <submittedName>
        <fullName evidence="2">Uncharacterized protein</fullName>
    </submittedName>
</protein>
<feature type="compositionally biased region" description="Polar residues" evidence="1">
    <location>
        <begin position="61"/>
        <end position="75"/>
    </location>
</feature>
<sequence>MPSGAANSVRRLSWRPTTSTSAARSASASRRPSNRTAAAMLYTGDGPCNWSRNHNRCWANDNGSTAGRSTATSGANRFDSPPTRAANWATEGASNTVRTARPASNA</sequence>